<dbReference type="Pfam" id="PF13411">
    <property type="entry name" value="MerR_1"/>
    <property type="match status" value="1"/>
</dbReference>
<name>A0A2N7AWK4_9LACO</name>
<dbReference type="Gene3D" id="1.10.1660.10">
    <property type="match status" value="1"/>
</dbReference>
<reference evidence="4 5" key="1">
    <citation type="submission" date="2017-05" db="EMBL/GenBank/DDBJ databases">
        <title>Lactobacillus nurukis nov., sp. nov., isolated from nuruk.</title>
        <authorList>
            <person name="Kim S.-J."/>
        </authorList>
    </citation>
    <scope>NUCLEOTIDE SEQUENCE [LARGE SCALE GENOMIC DNA]</scope>
    <source>
        <strain evidence="4 5">SYF10-1a</strain>
    </source>
</reference>
<dbReference type="GO" id="GO:0003700">
    <property type="term" value="F:DNA-binding transcription factor activity"/>
    <property type="evidence" value="ECO:0007669"/>
    <property type="project" value="InterPro"/>
</dbReference>
<feature type="coiled-coil region" evidence="2">
    <location>
        <begin position="77"/>
        <end position="104"/>
    </location>
</feature>
<protein>
    <submittedName>
        <fullName evidence="4">MerR family transcriptional regulator</fullName>
    </submittedName>
</protein>
<dbReference type="InterPro" id="IPR000551">
    <property type="entry name" value="MerR-type_HTH_dom"/>
</dbReference>
<keyword evidence="5" id="KW-1185">Reference proteome</keyword>
<keyword evidence="1" id="KW-0238">DNA-binding</keyword>
<dbReference type="SMART" id="SM00422">
    <property type="entry name" value="HTH_MERR"/>
    <property type="match status" value="1"/>
</dbReference>
<feature type="domain" description="HTH merR-type" evidence="3">
    <location>
        <begin position="1"/>
        <end position="71"/>
    </location>
</feature>
<dbReference type="PANTHER" id="PTHR30204">
    <property type="entry name" value="REDOX-CYCLING DRUG-SENSING TRANSCRIPTIONAL ACTIVATOR SOXR"/>
    <property type="match status" value="1"/>
</dbReference>
<dbReference type="RefSeq" id="WP_102195457.1">
    <property type="nucleotide sequence ID" value="NZ_NIPR01000005.1"/>
</dbReference>
<keyword evidence="2" id="KW-0175">Coiled coil</keyword>
<dbReference type="SUPFAM" id="SSF46955">
    <property type="entry name" value="Putative DNA-binding domain"/>
    <property type="match status" value="1"/>
</dbReference>
<organism evidence="4 5">
    <name type="scientific">Companilactobacillus nuruki</name>
    <dbReference type="NCBI Taxonomy" id="1993540"/>
    <lineage>
        <taxon>Bacteria</taxon>
        <taxon>Bacillati</taxon>
        <taxon>Bacillota</taxon>
        <taxon>Bacilli</taxon>
        <taxon>Lactobacillales</taxon>
        <taxon>Lactobacillaceae</taxon>
        <taxon>Companilactobacillus</taxon>
    </lineage>
</organism>
<dbReference type="InterPro" id="IPR047057">
    <property type="entry name" value="MerR_fam"/>
</dbReference>
<dbReference type="PANTHER" id="PTHR30204:SF82">
    <property type="entry name" value="TRANSCRIPTIONAL REGULATOR, MERR FAMILY"/>
    <property type="match status" value="1"/>
</dbReference>
<evidence type="ECO:0000313" key="5">
    <source>
        <dbReference type="Proteomes" id="UP000235649"/>
    </source>
</evidence>
<gene>
    <name evidence="4" type="ORF">CBP76_03035</name>
</gene>
<dbReference type="AlphaFoldDB" id="A0A2N7AWK4"/>
<dbReference type="PROSITE" id="PS50937">
    <property type="entry name" value="HTH_MERR_2"/>
    <property type="match status" value="1"/>
</dbReference>
<dbReference type="EMBL" id="NIPR01000005">
    <property type="protein sequence ID" value="PMD73124.1"/>
    <property type="molecule type" value="Genomic_DNA"/>
</dbReference>
<evidence type="ECO:0000313" key="4">
    <source>
        <dbReference type="EMBL" id="PMD73124.1"/>
    </source>
</evidence>
<dbReference type="InterPro" id="IPR009061">
    <property type="entry name" value="DNA-bd_dom_put_sf"/>
</dbReference>
<proteinExistence type="predicted"/>
<accession>A0A2N7AWK4</accession>
<comment type="caution">
    <text evidence="4">The sequence shown here is derived from an EMBL/GenBank/DDBJ whole genome shotgun (WGS) entry which is preliminary data.</text>
</comment>
<dbReference type="OrthoDB" id="9811174at2"/>
<dbReference type="CDD" id="cd01109">
    <property type="entry name" value="HTH_YyaN"/>
    <property type="match status" value="1"/>
</dbReference>
<evidence type="ECO:0000256" key="1">
    <source>
        <dbReference type="ARBA" id="ARBA00023125"/>
    </source>
</evidence>
<sequence length="134" mass="15855">MEYTMSEVCKKFNISEYTMRYYDKIDLIPGVYRNEQNRRIFTDDSVGWIRFVIALRSTGMPIADVKKYIDLTAVNNNTSIQARLDMLEKQANNADKQLADIQKQHQIIADKIEHYKQSMQKSPDLTKKPYQRWV</sequence>
<evidence type="ECO:0000259" key="3">
    <source>
        <dbReference type="PROSITE" id="PS50937"/>
    </source>
</evidence>
<dbReference type="Proteomes" id="UP000235649">
    <property type="component" value="Unassembled WGS sequence"/>
</dbReference>
<dbReference type="GO" id="GO:0003677">
    <property type="term" value="F:DNA binding"/>
    <property type="evidence" value="ECO:0007669"/>
    <property type="project" value="UniProtKB-KW"/>
</dbReference>
<evidence type="ECO:0000256" key="2">
    <source>
        <dbReference type="SAM" id="Coils"/>
    </source>
</evidence>